<dbReference type="OrthoDB" id="10031169at2759"/>
<feature type="site" description="Transition state stabilizer" evidence="10">
    <location>
        <position position="409"/>
    </location>
</feature>
<dbReference type="PANTHER" id="PTHR11533:SF171">
    <property type="entry name" value="AMINOPEPTIDASE"/>
    <property type="match status" value="1"/>
</dbReference>
<dbReference type="InterPro" id="IPR027268">
    <property type="entry name" value="Peptidase_M4/M1_CTD_sf"/>
</dbReference>
<accession>A0A1G4JB79</accession>
<feature type="domain" description="Aminopeptidase N-like N-terminal" evidence="14">
    <location>
        <begin position="14"/>
        <end position="199"/>
    </location>
</feature>
<feature type="binding site" evidence="9">
    <location>
        <position position="346"/>
    </location>
    <ligand>
        <name>Zn(2+)</name>
        <dbReference type="ChEBI" id="CHEBI:29105"/>
        <note>catalytic</note>
    </ligand>
</feature>
<evidence type="ECO:0000256" key="5">
    <source>
        <dbReference type="ARBA" id="ARBA00022801"/>
    </source>
</evidence>
<evidence type="ECO:0000313" key="15">
    <source>
        <dbReference type="EMBL" id="SCU87208.1"/>
    </source>
</evidence>
<evidence type="ECO:0000256" key="8">
    <source>
        <dbReference type="PIRSR" id="PIRSR634016-1"/>
    </source>
</evidence>
<dbReference type="Pfam" id="PF01433">
    <property type="entry name" value="Peptidase_M1"/>
    <property type="match status" value="1"/>
</dbReference>
<evidence type="ECO:0000313" key="16">
    <source>
        <dbReference type="Proteomes" id="UP000191144"/>
    </source>
</evidence>
<dbReference type="CDD" id="cd09601">
    <property type="entry name" value="M1_APN-Q_like"/>
    <property type="match status" value="1"/>
</dbReference>
<feature type="active site" description="Proton acceptor" evidence="8">
    <location>
        <position position="324"/>
    </location>
</feature>
<keyword evidence="6 9" id="KW-0862">Zinc</keyword>
<evidence type="ECO:0000256" key="1">
    <source>
        <dbReference type="ARBA" id="ARBA00010136"/>
    </source>
</evidence>
<dbReference type="InterPro" id="IPR014782">
    <property type="entry name" value="Peptidase_M1_dom"/>
</dbReference>
<evidence type="ECO:0000256" key="6">
    <source>
        <dbReference type="ARBA" id="ARBA00022833"/>
    </source>
</evidence>
<dbReference type="InterPro" id="IPR034016">
    <property type="entry name" value="M1_APN-typ"/>
</dbReference>
<gene>
    <name evidence="15" type="ORF">LAME_0D09186G</name>
</gene>
<dbReference type="FunFam" id="2.60.40.1730:FF:000002">
    <property type="entry name" value="Aminopeptidase"/>
    <property type="match status" value="1"/>
</dbReference>
<evidence type="ECO:0000256" key="4">
    <source>
        <dbReference type="ARBA" id="ARBA00022723"/>
    </source>
</evidence>
<keyword evidence="3 11" id="KW-0645">Protease</keyword>
<evidence type="ECO:0000259" key="12">
    <source>
        <dbReference type="Pfam" id="PF01433"/>
    </source>
</evidence>
<dbReference type="InterPro" id="IPR042097">
    <property type="entry name" value="Aminopeptidase_N-like_N_sf"/>
</dbReference>
<evidence type="ECO:0000259" key="13">
    <source>
        <dbReference type="Pfam" id="PF11838"/>
    </source>
</evidence>
<dbReference type="GO" id="GO:0016020">
    <property type="term" value="C:membrane"/>
    <property type="evidence" value="ECO:0007669"/>
    <property type="project" value="TreeGrafter"/>
</dbReference>
<dbReference type="Pfam" id="PF17900">
    <property type="entry name" value="Peptidase_M1_N"/>
    <property type="match status" value="1"/>
</dbReference>
<keyword evidence="7 11" id="KW-0482">Metalloprotease</keyword>
<evidence type="ECO:0000256" key="7">
    <source>
        <dbReference type="ARBA" id="ARBA00023049"/>
    </source>
</evidence>
<evidence type="ECO:0000259" key="14">
    <source>
        <dbReference type="Pfam" id="PF17900"/>
    </source>
</evidence>
<dbReference type="GO" id="GO:0005737">
    <property type="term" value="C:cytoplasm"/>
    <property type="evidence" value="ECO:0007669"/>
    <property type="project" value="TreeGrafter"/>
</dbReference>
<keyword evidence="4 9" id="KW-0479">Metal-binding</keyword>
<dbReference type="FunFam" id="1.10.390.10:FF:000001">
    <property type="entry name" value="Aminopeptidase"/>
    <property type="match status" value="1"/>
</dbReference>
<dbReference type="GO" id="GO:0070006">
    <property type="term" value="F:metalloaminopeptidase activity"/>
    <property type="evidence" value="ECO:0007669"/>
    <property type="project" value="TreeGrafter"/>
</dbReference>
<dbReference type="EMBL" id="LT598482">
    <property type="protein sequence ID" value="SCU87208.1"/>
    <property type="molecule type" value="Genomic_DNA"/>
</dbReference>
<evidence type="ECO:0000256" key="10">
    <source>
        <dbReference type="PIRSR" id="PIRSR634016-4"/>
    </source>
</evidence>
<evidence type="ECO:0000256" key="11">
    <source>
        <dbReference type="RuleBase" id="RU364040"/>
    </source>
</evidence>
<dbReference type="SUPFAM" id="SSF55486">
    <property type="entry name" value="Metalloproteases ('zincins'), catalytic domain"/>
    <property type="match status" value="1"/>
</dbReference>
<feature type="binding site" evidence="9">
    <location>
        <position position="323"/>
    </location>
    <ligand>
        <name>Zn(2+)</name>
        <dbReference type="ChEBI" id="CHEBI:29105"/>
        <note>catalytic</note>
    </ligand>
</feature>
<dbReference type="AlphaFoldDB" id="A0A1G4JB79"/>
<dbReference type="EC" id="3.4.11.-" evidence="11"/>
<dbReference type="PRINTS" id="PR00756">
    <property type="entry name" value="ALADIPTASE"/>
</dbReference>
<comment type="cofactor">
    <cofactor evidence="9 11">
        <name>Zn(2+)</name>
        <dbReference type="ChEBI" id="CHEBI:29105"/>
    </cofactor>
    <text evidence="9 11">Binds 1 zinc ion per subunit.</text>
</comment>
<dbReference type="PANTHER" id="PTHR11533">
    <property type="entry name" value="PROTEASE M1 ZINC METALLOPROTEASE"/>
    <property type="match status" value="1"/>
</dbReference>
<evidence type="ECO:0000256" key="9">
    <source>
        <dbReference type="PIRSR" id="PIRSR634016-3"/>
    </source>
</evidence>
<dbReference type="Proteomes" id="UP000191144">
    <property type="component" value="Chromosome D"/>
</dbReference>
<dbReference type="GO" id="GO:0043171">
    <property type="term" value="P:peptide catabolic process"/>
    <property type="evidence" value="ECO:0007669"/>
    <property type="project" value="TreeGrafter"/>
</dbReference>
<dbReference type="InterPro" id="IPR001930">
    <property type="entry name" value="Peptidase_M1"/>
</dbReference>
<dbReference type="InterPro" id="IPR045357">
    <property type="entry name" value="Aminopeptidase_N-like_N"/>
</dbReference>
<keyword evidence="16" id="KW-1185">Reference proteome</keyword>
<keyword evidence="2 11" id="KW-0031">Aminopeptidase</keyword>
<keyword evidence="5 11" id="KW-0378">Hydrolase</keyword>
<name>A0A1G4JB79_9SACH</name>
<dbReference type="Gene3D" id="2.60.40.1910">
    <property type="match status" value="1"/>
</dbReference>
<dbReference type="GO" id="GO:0006508">
    <property type="term" value="P:proteolysis"/>
    <property type="evidence" value="ECO:0007669"/>
    <property type="project" value="UniProtKB-KW"/>
</dbReference>
<sequence length="860" mass="96508">MSDGNQTLPDHFRPLHYSIELDCSKLQDDSFSGSVSITFQVNQKSNKVFLNIKDLKVLDANIVAKNGSSIALSSQTYDGTTDVAILTFAEELAQDFTLNIAYEGAIQTNMTGFYKSEYLDPETGEKKVMHSSQFEATDARKAFPCLDEPAHKATFDVTITAASHLTVLSNMPLKSSTSLENGAKTVHTFRRSPKMSTYLVAWALGEYDYIEKHTEKCIYPCDGKEGSQQVQKLPVRVYTAKGKSHQGQFALDVACRVIDYYSDLFGIPYPIPKLDLLCVEAYSHNAMENFSLITFRPTALLLEGPVEASSPLSLQKIAYVVCHEIAHQWFGNLVTMKWWDELWLNEGFATWIGYYAVNWMFPEWDVPSLVMWKSHEVALELDSLKESHPVKVSVKNAKDIDQLFDTISYLKGCSLLEMISEFLGSAYFIRGVALYLKRNAFSNATMDDLLDSAGEVCKIDVRSRLNNWILRTGYPLLVVDEESTGRLKLSQEGISLGVDPCTWWIPLMSSKGSSGEKLELSENSLSLEYPTDELVHLNANGFGFYRVEYRSASLLSKICANLEKLSSRGKIALVSDVQTTASAAVLLDVLGYFTKIQDPYDYYVWAVVFESCSRLLLLLDTSSNLYGKVKSFIKLAIEPQVSDALSFLRDPDSLLMSYADKRRALKAQFYEQILLMAGEVCHEQVVEQCVSHFRSKKSSPVTRQIVMSVVLSQPETSLETFDAVVEELKTATLAHKEGLLAALGKVRNPLLFAKTFDLIFQVQTMDVQFLAEAMGKNADIRCALWSFIKSSYEKIHARIGSNPTVLERFVRFSLSNMIGSSLKLEIEQFFADKDVSNYDRALKQTLEKIGKSTQYAEANV</sequence>
<feature type="domain" description="Peptidase M1 membrane alanine aminopeptidase" evidence="12">
    <location>
        <begin position="249"/>
        <end position="468"/>
    </location>
</feature>
<evidence type="ECO:0000256" key="3">
    <source>
        <dbReference type="ARBA" id="ARBA00022670"/>
    </source>
</evidence>
<dbReference type="Gene3D" id="1.10.390.10">
    <property type="entry name" value="Neutral Protease Domain 2"/>
    <property type="match status" value="1"/>
</dbReference>
<dbReference type="InterPro" id="IPR050344">
    <property type="entry name" value="Peptidase_M1_aminopeptidases"/>
</dbReference>
<dbReference type="Gene3D" id="2.60.40.1730">
    <property type="entry name" value="tricorn interacting facor f3 domain"/>
    <property type="match status" value="1"/>
</dbReference>
<dbReference type="GO" id="GO:0042277">
    <property type="term" value="F:peptide binding"/>
    <property type="evidence" value="ECO:0007669"/>
    <property type="project" value="TreeGrafter"/>
</dbReference>
<dbReference type="Gene3D" id="1.25.50.20">
    <property type="match status" value="1"/>
</dbReference>
<organism evidence="15 16">
    <name type="scientific">Lachancea meyersii CBS 8951</name>
    <dbReference type="NCBI Taxonomy" id="1266667"/>
    <lineage>
        <taxon>Eukaryota</taxon>
        <taxon>Fungi</taxon>
        <taxon>Dikarya</taxon>
        <taxon>Ascomycota</taxon>
        <taxon>Saccharomycotina</taxon>
        <taxon>Saccharomycetes</taxon>
        <taxon>Saccharomycetales</taxon>
        <taxon>Saccharomycetaceae</taxon>
        <taxon>Lachancea</taxon>
    </lineage>
</organism>
<feature type="domain" description="ERAP1-like C-terminal" evidence="13">
    <location>
        <begin position="534"/>
        <end position="849"/>
    </location>
</feature>
<protein>
    <recommendedName>
        <fullName evidence="11">Aminopeptidase</fullName>
        <ecNumber evidence="11">3.4.11.-</ecNumber>
    </recommendedName>
</protein>
<comment type="similarity">
    <text evidence="1 11">Belongs to the peptidase M1 family.</text>
</comment>
<proteinExistence type="inferred from homology"/>
<dbReference type="InterPro" id="IPR024571">
    <property type="entry name" value="ERAP1-like_C_dom"/>
</dbReference>
<evidence type="ECO:0000256" key="2">
    <source>
        <dbReference type="ARBA" id="ARBA00022438"/>
    </source>
</evidence>
<dbReference type="GO" id="GO:0008270">
    <property type="term" value="F:zinc ion binding"/>
    <property type="evidence" value="ECO:0007669"/>
    <property type="project" value="UniProtKB-UniRule"/>
</dbReference>
<reference evidence="16" key="1">
    <citation type="submission" date="2016-03" db="EMBL/GenBank/DDBJ databases">
        <authorList>
            <person name="Devillers Hugo."/>
        </authorList>
    </citation>
    <scope>NUCLEOTIDE SEQUENCE [LARGE SCALE GENOMIC DNA]</scope>
</reference>
<feature type="binding site" evidence="9">
    <location>
        <position position="327"/>
    </location>
    <ligand>
        <name>Zn(2+)</name>
        <dbReference type="ChEBI" id="CHEBI:29105"/>
        <note>catalytic</note>
    </ligand>
</feature>
<dbReference type="Pfam" id="PF11838">
    <property type="entry name" value="ERAP1_C"/>
    <property type="match status" value="1"/>
</dbReference>
<dbReference type="SUPFAM" id="SSF63737">
    <property type="entry name" value="Leukotriene A4 hydrolase N-terminal domain"/>
    <property type="match status" value="1"/>
</dbReference>